<proteinExistence type="predicted"/>
<sequence>MLCSLSNLEEKDLKEIQALETELGKSVLAFSCHKTAPAALDDDKLKKIQALESRLGLSLVAVDG</sequence>
<dbReference type="EMBL" id="CP001322">
    <property type="protein sequence ID" value="ACL02792.1"/>
    <property type="molecule type" value="Genomic_DNA"/>
</dbReference>
<dbReference type="Proteomes" id="UP000000739">
    <property type="component" value="Chromosome"/>
</dbReference>
<dbReference type="eggNOG" id="ENOG5033NAQ">
    <property type="taxonomic scope" value="Bacteria"/>
</dbReference>
<dbReference type="AlphaFoldDB" id="B8F946"/>
<reference evidence="1 2" key="1">
    <citation type="journal article" date="2012" name="Environ. Microbiol.">
        <title>The genome sequence of Desulfatibacillum alkenivorans AK-01: a blueprint for anaerobic alkane oxidation.</title>
        <authorList>
            <person name="Callaghan A.V."/>
            <person name="Morris B.E."/>
            <person name="Pereira I.A."/>
            <person name="McInerney M.J."/>
            <person name="Austin R.N."/>
            <person name="Groves J.T."/>
            <person name="Kukor J.J."/>
            <person name="Suflita J.M."/>
            <person name="Young L.Y."/>
            <person name="Zylstra G.J."/>
            <person name="Wawrik B."/>
        </authorList>
    </citation>
    <scope>NUCLEOTIDE SEQUENCE [LARGE SCALE GENOMIC DNA]</scope>
    <source>
        <strain evidence="1 2">AK-01</strain>
    </source>
</reference>
<protein>
    <submittedName>
        <fullName evidence="1">Uncharacterized protein</fullName>
    </submittedName>
</protein>
<evidence type="ECO:0000313" key="2">
    <source>
        <dbReference type="Proteomes" id="UP000000739"/>
    </source>
</evidence>
<organism evidence="1 2">
    <name type="scientific">Desulfatibacillum aliphaticivorans</name>
    <dbReference type="NCBI Taxonomy" id="218208"/>
    <lineage>
        <taxon>Bacteria</taxon>
        <taxon>Pseudomonadati</taxon>
        <taxon>Thermodesulfobacteriota</taxon>
        <taxon>Desulfobacteria</taxon>
        <taxon>Desulfobacterales</taxon>
        <taxon>Desulfatibacillaceae</taxon>
        <taxon>Desulfatibacillum</taxon>
    </lineage>
</organism>
<accession>B8F946</accession>
<evidence type="ECO:0000313" key="1">
    <source>
        <dbReference type="EMBL" id="ACL02792.1"/>
    </source>
</evidence>
<dbReference type="HOGENOM" id="CLU_201191_0_0_7"/>
<name>B8F946_DESAL</name>
<gene>
    <name evidence="1" type="ordered locus">Dalk_1089</name>
</gene>
<dbReference type="KEGG" id="dal:Dalk_1089"/>
<keyword evidence="2" id="KW-1185">Reference proteome</keyword>
<dbReference type="RefSeq" id="WP_012610230.1">
    <property type="nucleotide sequence ID" value="NC_011768.1"/>
</dbReference>